<dbReference type="Proteomes" id="UP001197214">
    <property type="component" value="Unassembled WGS sequence"/>
</dbReference>
<dbReference type="InterPro" id="IPR004838">
    <property type="entry name" value="NHTrfase_class1_PyrdxlP-BS"/>
</dbReference>
<accession>A0ABS6XHH6</accession>
<keyword evidence="5" id="KW-1185">Reference proteome</keyword>
<keyword evidence="4" id="KW-0032">Aminotransferase</keyword>
<feature type="domain" description="Aminotransferase class I/classII large" evidence="3">
    <location>
        <begin position="136"/>
        <end position="323"/>
    </location>
</feature>
<dbReference type="CDD" id="cd00609">
    <property type="entry name" value="AAT_like"/>
    <property type="match status" value="1"/>
</dbReference>
<comment type="caution">
    <text evidence="4">The sequence shown here is derived from an EMBL/GenBank/DDBJ whole genome shotgun (WGS) entry which is preliminary data.</text>
</comment>
<sequence length="340" mass="36184">MAMADAMMQAESAYFSYHGGRMDAARRLYPHAPLPWLDLSTGINPLPWKPDAGLTIDHASLPDRQALAELEAAAAAHFGVAAERVAALPGSEMGLRMLPVLGLPQPLCAVTPGYGTQGEVAARRVPYGAVKEAARSGGTLLLANPNNPDGRVCDVARMLSFSRAKASAGGWLIVDEAFADAQPGISILSHLTDAAPVIVLRSFGKFFGLAGLRLGFVVAPPAILARVRAMTGDWPVSAEAIAWGTAAYRDARWIAATRQRLVSDADALDMLLARHGMTVRGECPLFRLAEHPAASDGLFDKLARRGILVRPFTCHPHWLRFGLPPDAAGFARLEAALADD</sequence>
<evidence type="ECO:0000256" key="1">
    <source>
        <dbReference type="ARBA" id="ARBA00001933"/>
    </source>
</evidence>
<gene>
    <name evidence="4" type="ORF">KY084_01760</name>
</gene>
<organism evidence="4 5">
    <name type="scientific">Stakelama flava</name>
    <dbReference type="NCBI Taxonomy" id="2860338"/>
    <lineage>
        <taxon>Bacteria</taxon>
        <taxon>Pseudomonadati</taxon>
        <taxon>Pseudomonadota</taxon>
        <taxon>Alphaproteobacteria</taxon>
        <taxon>Sphingomonadales</taxon>
        <taxon>Sphingomonadaceae</taxon>
        <taxon>Stakelama</taxon>
    </lineage>
</organism>
<comment type="cofactor">
    <cofactor evidence="1">
        <name>pyridoxal 5'-phosphate</name>
        <dbReference type="ChEBI" id="CHEBI:597326"/>
    </cofactor>
</comment>
<evidence type="ECO:0000259" key="3">
    <source>
        <dbReference type="Pfam" id="PF00155"/>
    </source>
</evidence>
<dbReference type="EMBL" id="JAHWZX010000001">
    <property type="protein sequence ID" value="MBW4329601.1"/>
    <property type="molecule type" value="Genomic_DNA"/>
</dbReference>
<proteinExistence type="predicted"/>
<protein>
    <submittedName>
        <fullName evidence="4">Aminotransferase class I/II-fold pyridoxal phosphate-dependent enzyme</fullName>
    </submittedName>
</protein>
<keyword evidence="4" id="KW-0808">Transferase</keyword>
<keyword evidence="2" id="KW-0663">Pyridoxal phosphate</keyword>
<dbReference type="InterPro" id="IPR004839">
    <property type="entry name" value="Aminotransferase_I/II_large"/>
</dbReference>
<evidence type="ECO:0000313" key="5">
    <source>
        <dbReference type="Proteomes" id="UP001197214"/>
    </source>
</evidence>
<dbReference type="PANTHER" id="PTHR42885:SF1">
    <property type="entry name" value="THREONINE-PHOSPHATE DECARBOXYLASE"/>
    <property type="match status" value="1"/>
</dbReference>
<evidence type="ECO:0000313" key="4">
    <source>
        <dbReference type="EMBL" id="MBW4329601.1"/>
    </source>
</evidence>
<dbReference type="Pfam" id="PF00155">
    <property type="entry name" value="Aminotran_1_2"/>
    <property type="match status" value="1"/>
</dbReference>
<dbReference type="GO" id="GO:0008483">
    <property type="term" value="F:transaminase activity"/>
    <property type="evidence" value="ECO:0007669"/>
    <property type="project" value="UniProtKB-KW"/>
</dbReference>
<name>A0ABS6XHH6_9SPHN</name>
<dbReference type="PANTHER" id="PTHR42885">
    <property type="entry name" value="HISTIDINOL-PHOSPHATE AMINOTRANSFERASE-RELATED"/>
    <property type="match status" value="1"/>
</dbReference>
<evidence type="ECO:0000256" key="2">
    <source>
        <dbReference type="ARBA" id="ARBA00022898"/>
    </source>
</evidence>
<dbReference type="PROSITE" id="PS00105">
    <property type="entry name" value="AA_TRANSFER_CLASS_1"/>
    <property type="match status" value="1"/>
</dbReference>
<reference evidence="4 5" key="1">
    <citation type="submission" date="2021-07" db="EMBL/GenBank/DDBJ databases">
        <title>Stakelama flava sp. nov., a novel endophytic bacterium isolated from branch of Kandelia candel.</title>
        <authorList>
            <person name="Tuo L."/>
        </authorList>
    </citation>
    <scope>NUCLEOTIDE SEQUENCE [LARGE SCALE GENOMIC DNA]</scope>
    <source>
        <strain evidence="4 5">CBK3Z-3</strain>
    </source>
</reference>